<dbReference type="RefSeq" id="WP_244515038.1">
    <property type="nucleotide sequence ID" value="NZ_FOCX01000019.1"/>
</dbReference>
<dbReference type="EMBL" id="FOCX01000019">
    <property type="protein sequence ID" value="SEO77440.1"/>
    <property type="molecule type" value="Genomic_DNA"/>
</dbReference>
<gene>
    <name evidence="1" type="ORF">SAMN05216388_10199</name>
</gene>
<reference evidence="2" key="1">
    <citation type="submission" date="2016-10" db="EMBL/GenBank/DDBJ databases">
        <authorList>
            <person name="Varghese N."/>
            <person name="Submissions S."/>
        </authorList>
    </citation>
    <scope>NUCLEOTIDE SEQUENCE [LARGE SCALE GENOMIC DNA]</scope>
    <source>
        <strain evidence="2">IBRC-M 10043</strain>
    </source>
</reference>
<dbReference type="Proteomes" id="UP000198775">
    <property type="component" value="Unassembled WGS sequence"/>
</dbReference>
<evidence type="ECO:0000313" key="1">
    <source>
        <dbReference type="EMBL" id="SEO77440.1"/>
    </source>
</evidence>
<organism evidence="1 2">
    <name type="scientific">Halorientalis persicus</name>
    <dbReference type="NCBI Taxonomy" id="1367881"/>
    <lineage>
        <taxon>Archaea</taxon>
        <taxon>Methanobacteriati</taxon>
        <taxon>Methanobacteriota</taxon>
        <taxon>Stenosarchaea group</taxon>
        <taxon>Halobacteria</taxon>
        <taxon>Halobacteriales</taxon>
        <taxon>Haloarculaceae</taxon>
        <taxon>Halorientalis</taxon>
    </lineage>
</organism>
<keyword evidence="2" id="KW-1185">Reference proteome</keyword>
<name>A0A1H8SFC0_9EURY</name>
<accession>A0A1H8SFC0</accession>
<evidence type="ECO:0000313" key="2">
    <source>
        <dbReference type="Proteomes" id="UP000198775"/>
    </source>
</evidence>
<dbReference type="AlphaFoldDB" id="A0A1H8SFC0"/>
<protein>
    <submittedName>
        <fullName evidence="1">Uncharacterized protein</fullName>
    </submittedName>
</protein>
<sequence>MGLVEDPYLDVNTAADCLDVEYSTIGRLIGPLADDGALEELTGKERNRFDRASEVFKIINKPVDQL</sequence>
<proteinExistence type="predicted"/>